<gene>
    <name evidence="1" type="ORF">QFC19_007782</name>
</gene>
<comment type="caution">
    <text evidence="1">The sequence shown here is derived from an EMBL/GenBank/DDBJ whole genome shotgun (WGS) entry which is preliminary data.</text>
</comment>
<organism evidence="1 2">
    <name type="scientific">Naganishia cerealis</name>
    <dbReference type="NCBI Taxonomy" id="610337"/>
    <lineage>
        <taxon>Eukaryota</taxon>
        <taxon>Fungi</taxon>
        <taxon>Dikarya</taxon>
        <taxon>Basidiomycota</taxon>
        <taxon>Agaricomycotina</taxon>
        <taxon>Tremellomycetes</taxon>
        <taxon>Filobasidiales</taxon>
        <taxon>Filobasidiaceae</taxon>
        <taxon>Naganishia</taxon>
    </lineage>
</organism>
<evidence type="ECO:0000313" key="2">
    <source>
        <dbReference type="Proteomes" id="UP001241377"/>
    </source>
</evidence>
<sequence length="527" mass="56580">MAHQSGLNSLATIIKRLEAATSRLEDVALAAQHSSYTPISPTRSTEQIHDQLASQLGISDANATEAAVSAPAPPKEEISVAPAVKAYEDMIINGPLQEYIQKSHDAGDIIGEQAALVSKLCDAQRDFLQKAASCAKPSTQQDLLPHLAAVQAAIGAVNDFRATNDRKKEYRPFGNHFSAVCEGVNAWGWVAVEPTPAPFVGEMKDSAQFYTNRVIKEFKDSDPKQVAWARTFISLIEELQQYVKQYHTTGVTWNPKGINASQYKSEASSKGDVGSAPPPPPGPPPPPSTFHSAVAPTSAPAPRGPGAFLAQINQGTAVTSGLKKVDPNMQTHKNPNLRASSVVADKSGPPERPAKPSKLASQVQVQKKPAKTELDGTKWNIEYHENAQTITIEDTEINQTVHLFACKNTVIQIKGKVNAISMLNCHRTSILLDSVVSQLSVTSSPSFTAQILGLCPTLNVEKTDSGNVYLSKECLDTVEIVTSGVSSLNISIPTGEEGDFEEKPVPEQMKSVIRNGKLVTTIVEHSG</sequence>
<name>A0ACC2V677_9TREE</name>
<reference evidence="1" key="1">
    <citation type="submission" date="2023-04" db="EMBL/GenBank/DDBJ databases">
        <title>Draft Genome sequencing of Naganishia species isolated from polar environments using Oxford Nanopore Technology.</title>
        <authorList>
            <person name="Leo P."/>
            <person name="Venkateswaran K."/>
        </authorList>
    </citation>
    <scope>NUCLEOTIDE SEQUENCE</scope>
    <source>
        <strain evidence="1">MNA-CCFEE 5261</strain>
    </source>
</reference>
<accession>A0ACC2V677</accession>
<dbReference type="Proteomes" id="UP001241377">
    <property type="component" value="Unassembled WGS sequence"/>
</dbReference>
<protein>
    <submittedName>
        <fullName evidence="1">Uncharacterized protein</fullName>
    </submittedName>
</protein>
<dbReference type="EMBL" id="JASBWR010000107">
    <property type="protein sequence ID" value="KAJ9094853.1"/>
    <property type="molecule type" value="Genomic_DNA"/>
</dbReference>
<keyword evidence="2" id="KW-1185">Reference proteome</keyword>
<evidence type="ECO:0000313" key="1">
    <source>
        <dbReference type="EMBL" id="KAJ9094853.1"/>
    </source>
</evidence>
<proteinExistence type="predicted"/>